<dbReference type="Proteomes" id="UP001138768">
    <property type="component" value="Unassembled WGS sequence"/>
</dbReference>
<organism evidence="1 2">
    <name type="scientific">Lamprobacter modestohalophilus</name>
    <dbReference type="NCBI Taxonomy" id="1064514"/>
    <lineage>
        <taxon>Bacteria</taxon>
        <taxon>Pseudomonadati</taxon>
        <taxon>Pseudomonadota</taxon>
        <taxon>Gammaproteobacteria</taxon>
        <taxon>Chromatiales</taxon>
        <taxon>Chromatiaceae</taxon>
        <taxon>Lamprobacter</taxon>
    </lineage>
</organism>
<sequence>MLPAMWRLLSAAPAFEEPMMRFKFQWRKFLFGTIVVMGFEQNSIAAEAELGAQVLRVLVEADDTNGGCMALLSVNPANLLPTCGDGWVTFSCSGQYTDNIRAYRMLDQAQLALATNRTVMVSYTDDMRHGGYCFARRIDVLQ</sequence>
<evidence type="ECO:0000313" key="2">
    <source>
        <dbReference type="Proteomes" id="UP001138768"/>
    </source>
</evidence>
<comment type="caution">
    <text evidence="1">The sequence shown here is derived from an EMBL/GenBank/DDBJ whole genome shotgun (WGS) entry which is preliminary data.</text>
</comment>
<name>A0A9X0W860_9GAMM</name>
<proteinExistence type="predicted"/>
<dbReference type="AlphaFoldDB" id="A0A9X0W860"/>
<dbReference type="EMBL" id="NRRY01000014">
    <property type="protein sequence ID" value="MBK1618822.1"/>
    <property type="molecule type" value="Genomic_DNA"/>
</dbReference>
<reference evidence="1 2" key="1">
    <citation type="journal article" date="2020" name="Microorganisms">
        <title>Osmotic Adaptation and Compatible Solute Biosynthesis of Phototrophic Bacteria as Revealed from Genome Analyses.</title>
        <authorList>
            <person name="Imhoff J.F."/>
            <person name="Rahn T."/>
            <person name="Kunzel S."/>
            <person name="Keller A."/>
            <person name="Neulinger S.C."/>
        </authorList>
    </citation>
    <scope>NUCLEOTIDE SEQUENCE [LARGE SCALE GENOMIC DNA]</scope>
    <source>
        <strain evidence="1 2">DSM 25653</strain>
    </source>
</reference>
<evidence type="ECO:0000313" key="1">
    <source>
        <dbReference type="EMBL" id="MBK1618822.1"/>
    </source>
</evidence>
<protein>
    <submittedName>
        <fullName evidence="1">Uncharacterized protein</fullName>
    </submittedName>
</protein>
<gene>
    <name evidence="1" type="ORF">CKO42_10330</name>
</gene>
<accession>A0A9X0W860</accession>
<keyword evidence="2" id="KW-1185">Reference proteome</keyword>